<evidence type="ECO:0000256" key="3">
    <source>
        <dbReference type="ARBA" id="ARBA00022679"/>
    </source>
</evidence>
<feature type="compositionally biased region" description="Polar residues" evidence="10">
    <location>
        <begin position="343"/>
        <end position="356"/>
    </location>
</feature>
<dbReference type="InterPro" id="IPR045221">
    <property type="entry name" value="Sphingomyelin_synth-like"/>
</dbReference>
<dbReference type="GeneID" id="22578987"/>
<evidence type="ECO:0000256" key="10">
    <source>
        <dbReference type="SAM" id="MobiDB-lite"/>
    </source>
</evidence>
<dbReference type="AlphaFoldDB" id="A0A088S1L7"/>
<evidence type="ECO:0000256" key="8">
    <source>
        <dbReference type="ARBA" id="ARBA00023098"/>
    </source>
</evidence>
<dbReference type="EMBL" id="CP009403">
    <property type="protein sequence ID" value="AIO02101.1"/>
    <property type="molecule type" value="Genomic_DNA"/>
</dbReference>
<keyword evidence="3 13" id="KW-0808">Transferase</keyword>
<evidence type="ECO:0000256" key="2">
    <source>
        <dbReference type="ARBA" id="ARBA00005441"/>
    </source>
</evidence>
<feature type="transmembrane region" description="Helical" evidence="11">
    <location>
        <begin position="238"/>
        <end position="259"/>
    </location>
</feature>
<feature type="transmembrane region" description="Helical" evidence="11">
    <location>
        <begin position="88"/>
        <end position="107"/>
    </location>
</feature>
<gene>
    <name evidence="13" type="ORF">LPMP_344820</name>
</gene>
<dbReference type="KEGG" id="lpan:LPMP_344820"/>
<feature type="transmembrane region" description="Helical" evidence="11">
    <location>
        <begin position="34"/>
        <end position="55"/>
    </location>
</feature>
<keyword evidence="8" id="KW-0443">Lipid metabolism</keyword>
<keyword evidence="5" id="KW-0418">Kinase</keyword>
<dbReference type="VEuPathDB" id="TriTrypDB:LPMP_344820"/>
<evidence type="ECO:0000259" key="12">
    <source>
        <dbReference type="Pfam" id="PF14360"/>
    </source>
</evidence>
<proteinExistence type="inferred from homology"/>
<dbReference type="PANTHER" id="PTHR21290">
    <property type="entry name" value="SPHINGOMYELIN SYNTHETASE"/>
    <property type="match status" value="1"/>
</dbReference>
<feature type="compositionally biased region" description="Basic and acidic residues" evidence="10">
    <location>
        <begin position="357"/>
        <end position="370"/>
    </location>
</feature>
<dbReference type="Pfam" id="PF14360">
    <property type="entry name" value="PAP2_C"/>
    <property type="match status" value="1"/>
</dbReference>
<dbReference type="GO" id="GO:0005886">
    <property type="term" value="C:plasma membrane"/>
    <property type="evidence" value="ECO:0007669"/>
    <property type="project" value="TreeGrafter"/>
</dbReference>
<evidence type="ECO:0000256" key="6">
    <source>
        <dbReference type="ARBA" id="ARBA00022919"/>
    </source>
</evidence>
<evidence type="ECO:0000256" key="7">
    <source>
        <dbReference type="ARBA" id="ARBA00022989"/>
    </source>
</evidence>
<evidence type="ECO:0000256" key="11">
    <source>
        <dbReference type="SAM" id="Phobius"/>
    </source>
</evidence>
<evidence type="ECO:0000313" key="14">
    <source>
        <dbReference type="Proteomes" id="UP000063063"/>
    </source>
</evidence>
<dbReference type="Proteomes" id="UP000063063">
    <property type="component" value="Chromosome 34"/>
</dbReference>
<protein>
    <submittedName>
        <fullName evidence="13">Inositol phosphorylceramide synthase, putative</fullName>
        <ecNumber evidence="13">2.7.8.27</ecNumber>
    </submittedName>
</protein>
<evidence type="ECO:0000256" key="1">
    <source>
        <dbReference type="ARBA" id="ARBA00004141"/>
    </source>
</evidence>
<dbReference type="GO" id="GO:0047493">
    <property type="term" value="F:ceramide cholinephosphotransferase activity"/>
    <property type="evidence" value="ECO:0007669"/>
    <property type="project" value="TreeGrafter"/>
</dbReference>
<dbReference type="VEuPathDB" id="TriTrypDB:LPAL13_340056100"/>
<dbReference type="GO" id="GO:0005789">
    <property type="term" value="C:endoplasmic reticulum membrane"/>
    <property type="evidence" value="ECO:0007669"/>
    <property type="project" value="TreeGrafter"/>
</dbReference>
<dbReference type="GO" id="GO:0033188">
    <property type="term" value="F:sphingomyelin synthase activity"/>
    <property type="evidence" value="ECO:0007669"/>
    <property type="project" value="UniProtKB-EC"/>
</dbReference>
<dbReference type="GO" id="GO:0016301">
    <property type="term" value="F:kinase activity"/>
    <property type="evidence" value="ECO:0007669"/>
    <property type="project" value="UniProtKB-KW"/>
</dbReference>
<feature type="transmembrane region" description="Helical" evidence="11">
    <location>
        <begin position="150"/>
        <end position="172"/>
    </location>
</feature>
<feature type="region of interest" description="Disordered" evidence="10">
    <location>
        <begin position="1"/>
        <end position="22"/>
    </location>
</feature>
<dbReference type="GO" id="GO:0046513">
    <property type="term" value="P:ceramide biosynthetic process"/>
    <property type="evidence" value="ECO:0007669"/>
    <property type="project" value="TreeGrafter"/>
</dbReference>
<evidence type="ECO:0000256" key="4">
    <source>
        <dbReference type="ARBA" id="ARBA00022692"/>
    </source>
</evidence>
<keyword evidence="6" id="KW-0746">Sphingolipid metabolism</keyword>
<keyword evidence="14" id="KW-1185">Reference proteome</keyword>
<dbReference type="RefSeq" id="XP_010702901.1">
    <property type="nucleotide sequence ID" value="XM_010704599.1"/>
</dbReference>
<keyword evidence="9 11" id="KW-0472">Membrane</keyword>
<dbReference type="InterPro" id="IPR025749">
    <property type="entry name" value="Sphingomyelin_synth-like_dom"/>
</dbReference>
<keyword evidence="7 11" id="KW-1133">Transmembrane helix</keyword>
<evidence type="ECO:0000313" key="13">
    <source>
        <dbReference type="EMBL" id="AIO02101.1"/>
    </source>
</evidence>
<name>A0A088S1L7_LEIPA</name>
<feature type="compositionally biased region" description="Basic and acidic residues" evidence="10">
    <location>
        <begin position="1"/>
        <end position="15"/>
    </location>
</feature>
<dbReference type="OrthoDB" id="422827at2759"/>
<sequence length="385" mass="43285">MPSHEKVHVPGRKEDDETSSMPWYKQPLPLTTQVMRFALLLPLTALFLGVAIVITNGRMPDPKRMPPLPDLLLEWIPKVEFVEIGTDIIILLLNATMVVVGFKVYLLERHEQGMPNLTFLERIPRIGTSVNRVVFGILDSGRRPYPLKGVLQIMVVRFLTSYSVVVLFRALVIVATSYPATDNHCQHPQAIEDPVVNVILTLVTLGSASIHCGDLMFSGHTMILCLAFMLIWDYSPFLYPWAMRVWASVLLPASFYCILASRSHYTDDILVAMYVMIATYKLISHAETGAPWQLQLLIRWLPWPGTNTTEERWPTDEVVVVVHMPAQDESAASSPMPEYEGVTKTTVPVQSVTARSSGRDTHLLRMKDSSESNGLHPDVCETLQH</sequence>
<reference evidence="13 14" key="1">
    <citation type="journal article" date="2015" name="Sci. Rep.">
        <title>The genome of Leishmania panamensis: insights into genomics of the L. (Viannia) subgenus.</title>
        <authorList>
            <person name="Llanes A."/>
            <person name="Restrepo C.M."/>
            <person name="Vecchio G.D."/>
            <person name="Anguizola F.J."/>
            <person name="Lleonart R."/>
        </authorList>
    </citation>
    <scope>NUCLEOTIDE SEQUENCE [LARGE SCALE GENOMIC DNA]</scope>
    <source>
        <strain evidence="13 14">MHOM/PA/94/PSC-1</strain>
    </source>
</reference>
<feature type="region of interest" description="Disordered" evidence="10">
    <location>
        <begin position="330"/>
        <end position="385"/>
    </location>
</feature>
<dbReference type="EC" id="2.7.8.27" evidence="13"/>
<comment type="similarity">
    <text evidence="2">Belongs to the sphingomyelin synthase family.</text>
</comment>
<accession>A0A088S1L7</accession>
<evidence type="ECO:0000256" key="5">
    <source>
        <dbReference type="ARBA" id="ARBA00022777"/>
    </source>
</evidence>
<dbReference type="PANTHER" id="PTHR21290:SF25">
    <property type="entry name" value="SPHINGOMYELIN SYNTHASE-RELATED PROTEIN 1"/>
    <property type="match status" value="1"/>
</dbReference>
<evidence type="ECO:0000256" key="9">
    <source>
        <dbReference type="ARBA" id="ARBA00023136"/>
    </source>
</evidence>
<keyword evidence="4 11" id="KW-0812">Transmembrane</keyword>
<dbReference type="GO" id="GO:0000139">
    <property type="term" value="C:Golgi membrane"/>
    <property type="evidence" value="ECO:0007669"/>
    <property type="project" value="TreeGrafter"/>
</dbReference>
<feature type="domain" description="Sphingomyelin synthase-like" evidence="12">
    <location>
        <begin position="211"/>
        <end position="285"/>
    </location>
</feature>
<dbReference type="eggNOG" id="KOG3058">
    <property type="taxonomic scope" value="Eukaryota"/>
</dbReference>
<organism evidence="13 14">
    <name type="scientific">Leishmania panamensis</name>
    <dbReference type="NCBI Taxonomy" id="5679"/>
    <lineage>
        <taxon>Eukaryota</taxon>
        <taxon>Discoba</taxon>
        <taxon>Euglenozoa</taxon>
        <taxon>Kinetoplastea</taxon>
        <taxon>Metakinetoplastina</taxon>
        <taxon>Trypanosomatida</taxon>
        <taxon>Trypanosomatidae</taxon>
        <taxon>Leishmaniinae</taxon>
        <taxon>Leishmania</taxon>
        <taxon>Leishmania guyanensis species complex</taxon>
    </lineage>
</organism>
<comment type="subcellular location">
    <subcellularLocation>
        <location evidence="1">Membrane</location>
        <topology evidence="1">Multi-pass membrane protein</topology>
    </subcellularLocation>
</comment>